<dbReference type="AlphaFoldDB" id="A0A8H6VV36"/>
<dbReference type="Proteomes" id="UP000636479">
    <property type="component" value="Unassembled WGS sequence"/>
</dbReference>
<dbReference type="OrthoDB" id="2953893at2759"/>
<dbReference type="PANTHER" id="PTHR40465:SF1">
    <property type="entry name" value="DUF6534 DOMAIN-CONTAINING PROTEIN"/>
    <property type="match status" value="1"/>
</dbReference>
<feature type="transmembrane region" description="Helical" evidence="2">
    <location>
        <begin position="164"/>
        <end position="186"/>
    </location>
</feature>
<gene>
    <name evidence="4" type="ORF">MIND_01264700</name>
</gene>
<feature type="transmembrane region" description="Helical" evidence="2">
    <location>
        <begin position="123"/>
        <end position="152"/>
    </location>
</feature>
<feature type="compositionally biased region" description="Acidic residues" evidence="1">
    <location>
        <begin position="494"/>
        <end position="503"/>
    </location>
</feature>
<keyword evidence="2" id="KW-0472">Membrane</keyword>
<feature type="transmembrane region" description="Helical" evidence="2">
    <location>
        <begin position="237"/>
        <end position="258"/>
    </location>
</feature>
<accession>A0A8H6VV36</accession>
<feature type="region of interest" description="Disordered" evidence="1">
    <location>
        <begin position="532"/>
        <end position="586"/>
    </location>
</feature>
<feature type="domain" description="DUF6534" evidence="3">
    <location>
        <begin position="286"/>
        <end position="383"/>
    </location>
</feature>
<proteinExistence type="predicted"/>
<dbReference type="GeneID" id="59351645"/>
<evidence type="ECO:0000313" key="4">
    <source>
        <dbReference type="EMBL" id="KAF7291213.1"/>
    </source>
</evidence>
<sequence>MRTRGRELQHHGLAQGRRRPAAARRRFLSSFLRSPPSAARPDPVICAVAPSGITKGTRARATGVLTAPGDRWSYAAASASGDLRSSLSLLSSTTSTFLYRAAADPQVKATMSAPGPPPPPPDLAAITSATLVGSLLNFMLYGALAVQVYVYNICFPTDRAPIKYLVYTVFALQTLCLALNGADAQFWYAAHFGDLRAFADVRFSAFYTPIMGSLVALAVQLFYCVRITVFRTGSRAVRGVVGVIALAAVMQAVGGMGGGIKAYVAGNQEHDQARTVLVYMWLVGDAVADILIAVTMTHILRQATAESTKQIVRGVVRLVIETNALSSASLPPLHSPLTSAATVALLGLILFAGVPGTTYFIAPTMILPGLYANTLLVVLNNRAFATGAAVRALTRPGASGSASDDVRLTHTDTASGAASRALEASRTRSMRVQSASRRLRSDTLQPVRRPRGASDAGIGPESPPPLPDRDALGSFVAAPNPRMRRDRDPLDTGFEPEYDYDEYDPESGAYVDDRADALSLDDVGAFVAVPGSPGAVHASPPGPVRVRGVSWSSGAGSSVTRANSGGSGYPDRERGGSTKGKTWLEP</sequence>
<dbReference type="EMBL" id="JACAZF010000013">
    <property type="protein sequence ID" value="KAF7291213.1"/>
    <property type="molecule type" value="Genomic_DNA"/>
</dbReference>
<evidence type="ECO:0000256" key="2">
    <source>
        <dbReference type="SAM" id="Phobius"/>
    </source>
</evidence>
<reference evidence="4" key="1">
    <citation type="submission" date="2020-05" db="EMBL/GenBank/DDBJ databases">
        <title>Mycena genomes resolve the evolution of fungal bioluminescence.</title>
        <authorList>
            <person name="Tsai I.J."/>
        </authorList>
    </citation>
    <scope>NUCLEOTIDE SEQUENCE</scope>
    <source>
        <strain evidence="4">171206Taipei</strain>
    </source>
</reference>
<comment type="caution">
    <text evidence="4">The sequence shown here is derived from an EMBL/GenBank/DDBJ whole genome shotgun (WGS) entry which is preliminary data.</text>
</comment>
<evidence type="ECO:0000256" key="1">
    <source>
        <dbReference type="SAM" id="MobiDB-lite"/>
    </source>
</evidence>
<dbReference type="InterPro" id="IPR045339">
    <property type="entry name" value="DUF6534"/>
</dbReference>
<name>A0A8H6VV36_9AGAR</name>
<feature type="compositionally biased region" description="Basic and acidic residues" evidence="1">
    <location>
        <begin position="570"/>
        <end position="586"/>
    </location>
</feature>
<evidence type="ECO:0000313" key="5">
    <source>
        <dbReference type="Proteomes" id="UP000636479"/>
    </source>
</evidence>
<feature type="region of interest" description="Disordered" evidence="1">
    <location>
        <begin position="395"/>
        <end position="503"/>
    </location>
</feature>
<dbReference type="PANTHER" id="PTHR40465">
    <property type="entry name" value="CHROMOSOME 1, WHOLE GENOME SHOTGUN SEQUENCE"/>
    <property type="match status" value="1"/>
</dbReference>
<feature type="region of interest" description="Disordered" evidence="1">
    <location>
        <begin position="1"/>
        <end position="20"/>
    </location>
</feature>
<keyword evidence="5" id="KW-1185">Reference proteome</keyword>
<feature type="transmembrane region" description="Helical" evidence="2">
    <location>
        <begin position="206"/>
        <end position="225"/>
    </location>
</feature>
<evidence type="ECO:0000259" key="3">
    <source>
        <dbReference type="Pfam" id="PF20152"/>
    </source>
</evidence>
<keyword evidence="2" id="KW-1133">Transmembrane helix</keyword>
<feature type="transmembrane region" description="Helical" evidence="2">
    <location>
        <begin position="278"/>
        <end position="300"/>
    </location>
</feature>
<dbReference type="Pfam" id="PF20152">
    <property type="entry name" value="DUF6534"/>
    <property type="match status" value="1"/>
</dbReference>
<feature type="compositionally biased region" description="Low complexity" evidence="1">
    <location>
        <begin position="544"/>
        <end position="559"/>
    </location>
</feature>
<protein>
    <recommendedName>
        <fullName evidence="3">DUF6534 domain-containing protein</fullName>
    </recommendedName>
</protein>
<feature type="compositionally biased region" description="Basic and acidic residues" evidence="1">
    <location>
        <begin position="1"/>
        <end position="10"/>
    </location>
</feature>
<keyword evidence="2" id="KW-0812">Transmembrane</keyword>
<dbReference type="RefSeq" id="XP_037214335.1">
    <property type="nucleotide sequence ID" value="XM_037369129.1"/>
</dbReference>
<organism evidence="4 5">
    <name type="scientific">Mycena indigotica</name>
    <dbReference type="NCBI Taxonomy" id="2126181"/>
    <lineage>
        <taxon>Eukaryota</taxon>
        <taxon>Fungi</taxon>
        <taxon>Dikarya</taxon>
        <taxon>Basidiomycota</taxon>
        <taxon>Agaricomycotina</taxon>
        <taxon>Agaricomycetes</taxon>
        <taxon>Agaricomycetidae</taxon>
        <taxon>Agaricales</taxon>
        <taxon>Marasmiineae</taxon>
        <taxon>Mycenaceae</taxon>
        <taxon>Mycena</taxon>
    </lineage>
</organism>